<proteinExistence type="predicted"/>
<comment type="caution">
    <text evidence="2">The sequence shown here is derived from an EMBL/GenBank/DDBJ whole genome shotgun (WGS) entry which is preliminary data.</text>
</comment>
<gene>
    <name evidence="2" type="ORF">N0V84_001089</name>
</gene>
<sequence>MLPSVALTLLGLLSASNAAVTKRSLSPDDVIVLANDGTSQVMKVAEFEALENRPAAPVALAPAPVKGSSKLRRRGCEKSSEVQVTSDKEFLNWDIAISPVISSTGGSASVTVSSGYSLSNSLTIGTSLSLSALKGILGLSLSVDYSESWSTSQDQSLSFEVPAGQHGVIVSQPYVRRVEGNYLDGCTDDWKKTGFVSDTYESQSYGNLQWVKGLIRLCNSTEYPIPYCIGEGSHK</sequence>
<dbReference type="EMBL" id="JAPEUR010000011">
    <property type="protein sequence ID" value="KAJ4328406.1"/>
    <property type="molecule type" value="Genomic_DNA"/>
</dbReference>
<keyword evidence="3" id="KW-1185">Reference proteome</keyword>
<organism evidence="2 3">
    <name type="scientific">Fusarium piperis</name>
    <dbReference type="NCBI Taxonomy" id="1435070"/>
    <lineage>
        <taxon>Eukaryota</taxon>
        <taxon>Fungi</taxon>
        <taxon>Dikarya</taxon>
        <taxon>Ascomycota</taxon>
        <taxon>Pezizomycotina</taxon>
        <taxon>Sordariomycetes</taxon>
        <taxon>Hypocreomycetidae</taxon>
        <taxon>Hypocreales</taxon>
        <taxon>Nectriaceae</taxon>
        <taxon>Fusarium</taxon>
        <taxon>Fusarium solani species complex</taxon>
    </lineage>
</organism>
<dbReference type="AlphaFoldDB" id="A0A9W8WLM2"/>
<protein>
    <recommendedName>
        <fullName evidence="4">Celp0028 effector like protein</fullName>
    </recommendedName>
</protein>
<dbReference type="OrthoDB" id="4831122at2759"/>
<evidence type="ECO:0008006" key="4">
    <source>
        <dbReference type="Google" id="ProtNLM"/>
    </source>
</evidence>
<evidence type="ECO:0000313" key="2">
    <source>
        <dbReference type="EMBL" id="KAJ4328406.1"/>
    </source>
</evidence>
<evidence type="ECO:0000256" key="1">
    <source>
        <dbReference type="SAM" id="SignalP"/>
    </source>
</evidence>
<accession>A0A9W8WLM2</accession>
<keyword evidence="1" id="KW-0732">Signal</keyword>
<reference evidence="2" key="1">
    <citation type="submission" date="2022-10" db="EMBL/GenBank/DDBJ databases">
        <title>Tapping the CABI collections for fungal endophytes: first genome assemblies for Collariella, Neodidymelliopsis, Ascochyta clinopodiicola, Didymella pomorum, Didymosphaeria variabile, Neocosmospora piperis and Neocucurbitaria cava.</title>
        <authorList>
            <person name="Hill R."/>
        </authorList>
    </citation>
    <scope>NUCLEOTIDE SEQUENCE</scope>
    <source>
        <strain evidence="2">IMI 366586</strain>
    </source>
</reference>
<name>A0A9W8WLM2_9HYPO</name>
<feature type="chain" id="PRO_5040953301" description="Celp0028 effector like protein" evidence="1">
    <location>
        <begin position="19"/>
        <end position="235"/>
    </location>
</feature>
<evidence type="ECO:0000313" key="3">
    <source>
        <dbReference type="Proteomes" id="UP001140502"/>
    </source>
</evidence>
<dbReference type="Proteomes" id="UP001140502">
    <property type="component" value="Unassembled WGS sequence"/>
</dbReference>
<feature type="signal peptide" evidence="1">
    <location>
        <begin position="1"/>
        <end position="18"/>
    </location>
</feature>